<reference evidence="3 4" key="1">
    <citation type="submission" date="2019-03" db="EMBL/GenBank/DDBJ databases">
        <title>Genomic Encyclopedia of Type Strains, Phase IV (KMG-IV): sequencing the most valuable type-strain genomes for metagenomic binning, comparative biology and taxonomic classification.</title>
        <authorList>
            <person name="Goeker M."/>
        </authorList>
    </citation>
    <scope>NUCLEOTIDE SEQUENCE [LARGE SCALE GENOMIC DNA]</scope>
    <source>
        <strain evidence="3 4">DSM 9035</strain>
    </source>
</reference>
<comment type="caution">
    <text evidence="3">The sequence shown here is derived from an EMBL/GenBank/DDBJ whole genome shotgun (WGS) entry which is preliminary data.</text>
</comment>
<accession>A0A4R3LRA0</accession>
<sequence>MLMTSIWAATADPAPETPSLDAAAEADVAIVGAGYTGIAAALRLAAGGARVVVLDAGEPGAGASGRNGGQVIPGLKYDPDELAAFYGEAGVAFVGATADLVFDLVAAHGIACDAARGGWIQPTLKHAHLPKLHARAAQWAKRGAPVDILDAGATARLTGSAAFVGGWIDRRAGRLHPLNYMRGLLRAALGAGVRIHGFSRATGLRRAGGRWRLATSAGPEVTAAQVLIATNGYTDDLWPRLKQTVIPANSFQVATSPLDPAVLRRVLPEGSVVSDSRRVANYFRIGPGGRLMMGGRGSFAEPRTAADFAALGPAVAAFFPDLADVPLEFGWAGRIALTRDFLPHVHQPAPGITIALGYNGRGVALASALGTALGAHLLDPTAPLPLKLTDISPLPLHPLHRYYATAMIHYYRLRDRLER</sequence>
<organism evidence="3 4">
    <name type="scientific">Aquabacter spiritensis</name>
    <dbReference type="NCBI Taxonomy" id="933073"/>
    <lineage>
        <taxon>Bacteria</taxon>
        <taxon>Pseudomonadati</taxon>
        <taxon>Pseudomonadota</taxon>
        <taxon>Alphaproteobacteria</taxon>
        <taxon>Hyphomicrobiales</taxon>
        <taxon>Xanthobacteraceae</taxon>
        <taxon>Aquabacter</taxon>
    </lineage>
</organism>
<evidence type="ECO:0000313" key="3">
    <source>
        <dbReference type="EMBL" id="TCT02246.1"/>
    </source>
</evidence>
<dbReference type="Pfam" id="PF01266">
    <property type="entry name" value="DAO"/>
    <property type="match status" value="1"/>
</dbReference>
<gene>
    <name evidence="3" type="ORF">EDC64_114107</name>
</gene>
<dbReference type="RefSeq" id="WP_132034374.1">
    <property type="nucleotide sequence ID" value="NZ_SMAI01000014.1"/>
</dbReference>
<name>A0A4R3LRA0_9HYPH</name>
<dbReference type="Gene3D" id="3.50.50.60">
    <property type="entry name" value="FAD/NAD(P)-binding domain"/>
    <property type="match status" value="1"/>
</dbReference>
<evidence type="ECO:0000256" key="1">
    <source>
        <dbReference type="ARBA" id="ARBA00023002"/>
    </source>
</evidence>
<dbReference type="InterPro" id="IPR006076">
    <property type="entry name" value="FAD-dep_OxRdtase"/>
</dbReference>
<dbReference type="SUPFAM" id="SSF51905">
    <property type="entry name" value="FAD/NAD(P)-binding domain"/>
    <property type="match status" value="1"/>
</dbReference>
<dbReference type="GO" id="GO:0005737">
    <property type="term" value="C:cytoplasm"/>
    <property type="evidence" value="ECO:0007669"/>
    <property type="project" value="TreeGrafter"/>
</dbReference>
<feature type="domain" description="FAD dependent oxidoreductase" evidence="2">
    <location>
        <begin position="27"/>
        <end position="373"/>
    </location>
</feature>
<dbReference type="PANTHER" id="PTHR13847:SF281">
    <property type="entry name" value="FAD DEPENDENT OXIDOREDUCTASE DOMAIN-CONTAINING PROTEIN"/>
    <property type="match status" value="1"/>
</dbReference>
<dbReference type="InterPro" id="IPR036188">
    <property type="entry name" value="FAD/NAD-bd_sf"/>
</dbReference>
<evidence type="ECO:0000259" key="2">
    <source>
        <dbReference type="Pfam" id="PF01266"/>
    </source>
</evidence>
<dbReference type="AlphaFoldDB" id="A0A4R3LRA0"/>
<dbReference type="Proteomes" id="UP000294664">
    <property type="component" value="Unassembled WGS sequence"/>
</dbReference>
<evidence type="ECO:0000313" key="4">
    <source>
        <dbReference type="Proteomes" id="UP000294664"/>
    </source>
</evidence>
<protein>
    <submittedName>
        <fullName evidence="3">Glycine/D-amino acid oxidase-like deaminating enzyme</fullName>
    </submittedName>
</protein>
<dbReference type="PANTHER" id="PTHR13847">
    <property type="entry name" value="SARCOSINE DEHYDROGENASE-RELATED"/>
    <property type="match status" value="1"/>
</dbReference>
<dbReference type="Gene3D" id="3.30.9.10">
    <property type="entry name" value="D-Amino Acid Oxidase, subunit A, domain 2"/>
    <property type="match status" value="1"/>
</dbReference>
<proteinExistence type="predicted"/>
<dbReference type="EMBL" id="SMAI01000014">
    <property type="protein sequence ID" value="TCT02246.1"/>
    <property type="molecule type" value="Genomic_DNA"/>
</dbReference>
<dbReference type="GO" id="GO:0016491">
    <property type="term" value="F:oxidoreductase activity"/>
    <property type="evidence" value="ECO:0007669"/>
    <property type="project" value="UniProtKB-KW"/>
</dbReference>
<keyword evidence="4" id="KW-1185">Reference proteome</keyword>
<dbReference type="PRINTS" id="PR00411">
    <property type="entry name" value="PNDRDTASEI"/>
</dbReference>
<keyword evidence="1" id="KW-0560">Oxidoreductase</keyword>
<dbReference type="OrthoDB" id="9806601at2"/>